<gene>
    <name evidence="1" type="ORF">LCGC14_0614530</name>
</gene>
<comment type="caution">
    <text evidence="1">The sequence shown here is derived from an EMBL/GenBank/DDBJ whole genome shotgun (WGS) entry which is preliminary data.</text>
</comment>
<evidence type="ECO:0000313" key="1">
    <source>
        <dbReference type="EMBL" id="KKN52233.1"/>
    </source>
</evidence>
<accession>A0A0F9UF20</accession>
<name>A0A0F9UF20_9ZZZZ</name>
<protein>
    <submittedName>
        <fullName evidence="1">Uncharacterized protein</fullName>
    </submittedName>
</protein>
<sequence length="97" mass="10616">MDTTKKATAKVGDSVQGDLWSWYATLGESDGFSDSSFPGCQFRLKEHGTLDNYAVNIKVTGKPVWSGFSYHSRCVLEIVGDGEPSTFFGGQLYHKAT</sequence>
<dbReference type="AlphaFoldDB" id="A0A0F9UF20"/>
<organism evidence="1">
    <name type="scientific">marine sediment metagenome</name>
    <dbReference type="NCBI Taxonomy" id="412755"/>
    <lineage>
        <taxon>unclassified sequences</taxon>
        <taxon>metagenomes</taxon>
        <taxon>ecological metagenomes</taxon>
    </lineage>
</organism>
<dbReference type="EMBL" id="LAZR01001027">
    <property type="protein sequence ID" value="KKN52233.1"/>
    <property type="molecule type" value="Genomic_DNA"/>
</dbReference>
<reference evidence="1" key="1">
    <citation type="journal article" date="2015" name="Nature">
        <title>Complex archaea that bridge the gap between prokaryotes and eukaryotes.</title>
        <authorList>
            <person name="Spang A."/>
            <person name="Saw J.H."/>
            <person name="Jorgensen S.L."/>
            <person name="Zaremba-Niedzwiedzka K."/>
            <person name="Martijn J."/>
            <person name="Lind A.E."/>
            <person name="van Eijk R."/>
            <person name="Schleper C."/>
            <person name="Guy L."/>
            <person name="Ettema T.J."/>
        </authorList>
    </citation>
    <scope>NUCLEOTIDE SEQUENCE</scope>
</reference>
<proteinExistence type="predicted"/>